<feature type="binding site" evidence="10">
    <location>
        <begin position="567"/>
        <end position="570"/>
    </location>
    <ligand>
        <name>GTP</name>
        <dbReference type="ChEBI" id="CHEBI:37565"/>
    </ligand>
</feature>
<dbReference type="Gene3D" id="3.40.50.10050">
    <property type="entry name" value="Translation initiation factor IF- 2, domain 3"/>
    <property type="match status" value="1"/>
</dbReference>
<dbReference type="GO" id="GO:0005737">
    <property type="term" value="C:cytoplasm"/>
    <property type="evidence" value="ECO:0007669"/>
    <property type="project" value="UniProtKB-SubCell"/>
</dbReference>
<feature type="compositionally biased region" description="Basic and acidic residues" evidence="13">
    <location>
        <begin position="99"/>
        <end position="123"/>
    </location>
</feature>
<dbReference type="CDD" id="cd03692">
    <property type="entry name" value="mtIF2_IVc"/>
    <property type="match status" value="1"/>
</dbReference>
<dbReference type="Pfam" id="PF11987">
    <property type="entry name" value="IF-2"/>
    <property type="match status" value="1"/>
</dbReference>
<evidence type="ECO:0000256" key="1">
    <source>
        <dbReference type="ARBA" id="ARBA00004496"/>
    </source>
</evidence>
<evidence type="ECO:0000256" key="4">
    <source>
        <dbReference type="ARBA" id="ARBA00022490"/>
    </source>
</evidence>
<dbReference type="CDD" id="cd03702">
    <property type="entry name" value="IF2_mtIF2_II"/>
    <property type="match status" value="1"/>
</dbReference>
<feature type="compositionally biased region" description="Basic and acidic residues" evidence="13">
    <location>
        <begin position="286"/>
        <end position="307"/>
    </location>
</feature>
<dbReference type="SUPFAM" id="SSF50447">
    <property type="entry name" value="Translation proteins"/>
    <property type="match status" value="2"/>
</dbReference>
<evidence type="ECO:0000256" key="13">
    <source>
        <dbReference type="SAM" id="MobiDB-lite"/>
    </source>
</evidence>
<keyword evidence="6 10" id="KW-0547">Nucleotide-binding</keyword>
<dbReference type="InterPro" id="IPR015760">
    <property type="entry name" value="TIF_IF2"/>
</dbReference>
<dbReference type="EMBL" id="PISP01000001">
    <property type="protein sequence ID" value="PKD44398.1"/>
    <property type="molecule type" value="Genomic_DNA"/>
</dbReference>
<dbReference type="PANTHER" id="PTHR43381:SF5">
    <property type="entry name" value="TR-TYPE G DOMAIN-CONTAINING PROTEIN"/>
    <property type="match status" value="1"/>
</dbReference>
<evidence type="ECO:0000256" key="9">
    <source>
        <dbReference type="ARBA" id="ARBA00025162"/>
    </source>
</evidence>
<dbReference type="FunFam" id="3.40.50.300:FF:000019">
    <property type="entry name" value="Translation initiation factor IF-2"/>
    <property type="match status" value="1"/>
</dbReference>
<keyword evidence="4 10" id="KW-0963">Cytoplasm</keyword>
<feature type="region of interest" description="Disordered" evidence="13">
    <location>
        <begin position="52"/>
        <end position="365"/>
    </location>
</feature>
<evidence type="ECO:0000256" key="12">
    <source>
        <dbReference type="RuleBase" id="RU000645"/>
    </source>
</evidence>
<evidence type="ECO:0000256" key="6">
    <source>
        <dbReference type="ARBA" id="ARBA00022741"/>
    </source>
</evidence>
<dbReference type="FunFam" id="3.40.50.10050:FF:000001">
    <property type="entry name" value="Translation initiation factor IF-2"/>
    <property type="match status" value="1"/>
</dbReference>
<evidence type="ECO:0000313" key="15">
    <source>
        <dbReference type="EMBL" id="PKD44398.1"/>
    </source>
</evidence>
<dbReference type="InterPro" id="IPR053905">
    <property type="entry name" value="EF-G-like_DII"/>
</dbReference>
<dbReference type="InterPro" id="IPR027417">
    <property type="entry name" value="P-loop_NTPase"/>
</dbReference>
<proteinExistence type="inferred from homology"/>
<evidence type="ECO:0000256" key="5">
    <source>
        <dbReference type="ARBA" id="ARBA00022540"/>
    </source>
</evidence>
<dbReference type="InterPro" id="IPR044145">
    <property type="entry name" value="IF2_II"/>
</dbReference>
<dbReference type="GO" id="GO:0003924">
    <property type="term" value="F:GTPase activity"/>
    <property type="evidence" value="ECO:0007669"/>
    <property type="project" value="UniProtKB-UniRule"/>
</dbReference>
<dbReference type="InterPro" id="IPR004161">
    <property type="entry name" value="EFTu-like_2"/>
</dbReference>
<feature type="compositionally biased region" description="Polar residues" evidence="13">
    <location>
        <begin position="336"/>
        <end position="346"/>
    </location>
</feature>
<feature type="binding site" evidence="10">
    <location>
        <begin position="513"/>
        <end position="517"/>
    </location>
    <ligand>
        <name>GTP</name>
        <dbReference type="ChEBI" id="CHEBI:37565"/>
    </ligand>
</feature>
<feature type="compositionally biased region" description="Basic and acidic residues" evidence="13">
    <location>
        <begin position="173"/>
        <end position="189"/>
    </location>
</feature>
<comment type="caution">
    <text evidence="15">The sequence shown here is derived from an EMBL/GenBank/DDBJ whole genome shotgun (WGS) entry which is preliminary data.</text>
</comment>
<feature type="compositionally biased region" description="Acidic residues" evidence="13">
    <location>
        <begin position="163"/>
        <end position="172"/>
    </location>
</feature>
<dbReference type="FunFam" id="2.40.30.10:FF:000008">
    <property type="entry name" value="Translation initiation factor IF-2"/>
    <property type="match status" value="1"/>
</dbReference>
<keyword evidence="16" id="KW-1185">Reference proteome</keyword>
<comment type="subcellular location">
    <subcellularLocation>
        <location evidence="1 10 12">Cytoplasm</location>
    </subcellularLocation>
</comment>
<dbReference type="NCBIfam" id="TIGR00231">
    <property type="entry name" value="small_GTP"/>
    <property type="match status" value="1"/>
</dbReference>
<dbReference type="InterPro" id="IPR006847">
    <property type="entry name" value="IF2_N"/>
</dbReference>
<evidence type="ECO:0000256" key="2">
    <source>
        <dbReference type="ARBA" id="ARBA00007733"/>
    </source>
</evidence>
<feature type="binding site" evidence="10">
    <location>
        <begin position="466"/>
        <end position="473"/>
    </location>
    <ligand>
        <name>GTP</name>
        <dbReference type="ChEBI" id="CHEBI:37565"/>
    </ligand>
</feature>
<dbReference type="SUPFAM" id="SSF52540">
    <property type="entry name" value="P-loop containing nucleoside triphosphate hydrolases"/>
    <property type="match status" value="1"/>
</dbReference>
<organism evidence="15 16">
    <name type="scientific">Rhodohalobacter barkolensis</name>
    <dbReference type="NCBI Taxonomy" id="2053187"/>
    <lineage>
        <taxon>Bacteria</taxon>
        <taxon>Pseudomonadati</taxon>
        <taxon>Balneolota</taxon>
        <taxon>Balneolia</taxon>
        <taxon>Balneolales</taxon>
        <taxon>Balneolaceae</taxon>
        <taxon>Rhodohalobacter</taxon>
    </lineage>
</organism>
<evidence type="ECO:0000256" key="7">
    <source>
        <dbReference type="ARBA" id="ARBA00022917"/>
    </source>
</evidence>
<dbReference type="GO" id="GO:0005525">
    <property type="term" value="F:GTP binding"/>
    <property type="evidence" value="ECO:0007669"/>
    <property type="project" value="UniProtKB-KW"/>
</dbReference>
<evidence type="ECO:0000256" key="8">
    <source>
        <dbReference type="ARBA" id="ARBA00023134"/>
    </source>
</evidence>
<dbReference type="Gene3D" id="2.40.30.10">
    <property type="entry name" value="Translation factors"/>
    <property type="match status" value="2"/>
</dbReference>
<accession>A0A2N0VJR6</accession>
<dbReference type="OrthoDB" id="9811804at2"/>
<evidence type="ECO:0000256" key="10">
    <source>
        <dbReference type="HAMAP-Rule" id="MF_00100"/>
    </source>
</evidence>
<evidence type="ECO:0000259" key="14">
    <source>
        <dbReference type="PROSITE" id="PS51722"/>
    </source>
</evidence>
<gene>
    <name evidence="10" type="primary">infB</name>
    <name evidence="15" type="ORF">CWD77_02725</name>
</gene>
<evidence type="ECO:0000256" key="11">
    <source>
        <dbReference type="RuleBase" id="RU000644"/>
    </source>
</evidence>
<dbReference type="InterPro" id="IPR000178">
    <property type="entry name" value="TF_IF2_bacterial-like"/>
</dbReference>
<feature type="compositionally biased region" description="Low complexity" evidence="13">
    <location>
        <begin position="257"/>
        <end position="267"/>
    </location>
</feature>
<dbReference type="Pfam" id="PF03144">
    <property type="entry name" value="GTP_EFTU_D2"/>
    <property type="match status" value="1"/>
</dbReference>
<dbReference type="InterPro" id="IPR009000">
    <property type="entry name" value="Transl_B-barrel_sf"/>
</dbReference>
<feature type="compositionally biased region" description="Acidic residues" evidence="13">
    <location>
        <begin position="190"/>
        <end position="248"/>
    </location>
</feature>
<dbReference type="HAMAP" id="MF_00100_B">
    <property type="entry name" value="IF_2_B"/>
    <property type="match status" value="1"/>
</dbReference>
<dbReference type="Gene3D" id="3.40.50.300">
    <property type="entry name" value="P-loop containing nucleotide triphosphate hydrolases"/>
    <property type="match status" value="1"/>
</dbReference>
<name>A0A2N0VJR6_9BACT</name>
<reference evidence="15 16" key="1">
    <citation type="submission" date="2017-11" db="EMBL/GenBank/DDBJ databases">
        <title>Rhodohalobacter 15182 sp. nov., isolated from a salt lake.</title>
        <authorList>
            <person name="Han S."/>
        </authorList>
    </citation>
    <scope>NUCLEOTIDE SEQUENCE [LARGE SCALE GENOMIC DNA]</scope>
    <source>
        <strain evidence="15 16">15182</strain>
    </source>
</reference>
<comment type="similarity">
    <text evidence="2 10 11">Belongs to the TRAFAC class translation factor GTPase superfamily. Classic translation factor GTPase family. IF-2 subfamily.</text>
</comment>
<dbReference type="InterPro" id="IPR036925">
    <property type="entry name" value="TIF_IF2_dom3_sf"/>
</dbReference>
<feature type="compositionally biased region" description="Acidic residues" evidence="13">
    <location>
        <begin position="126"/>
        <end position="150"/>
    </location>
</feature>
<comment type="caution">
    <text evidence="10">Lacks conserved residue(s) required for the propagation of feature annotation.</text>
</comment>
<dbReference type="InterPro" id="IPR005225">
    <property type="entry name" value="Small_GTP-bd"/>
</dbReference>
<feature type="compositionally biased region" description="Polar residues" evidence="13">
    <location>
        <begin position="76"/>
        <end position="88"/>
    </location>
</feature>
<dbReference type="InterPro" id="IPR023115">
    <property type="entry name" value="TIF_IF2_dom3"/>
</dbReference>
<evidence type="ECO:0000313" key="16">
    <source>
        <dbReference type="Proteomes" id="UP000233398"/>
    </source>
</evidence>
<evidence type="ECO:0000256" key="3">
    <source>
        <dbReference type="ARBA" id="ARBA00020675"/>
    </source>
</evidence>
<dbReference type="SUPFAM" id="SSF52156">
    <property type="entry name" value="Initiation factor IF2/eIF5b, domain 3"/>
    <property type="match status" value="1"/>
</dbReference>
<keyword evidence="7 10" id="KW-0648">Protein biosynthesis</keyword>
<dbReference type="NCBIfam" id="TIGR00487">
    <property type="entry name" value="IF-2"/>
    <property type="match status" value="1"/>
</dbReference>
<dbReference type="PROSITE" id="PS51722">
    <property type="entry name" value="G_TR_2"/>
    <property type="match status" value="1"/>
</dbReference>
<dbReference type="AlphaFoldDB" id="A0A2N0VJR6"/>
<dbReference type="Pfam" id="PF04760">
    <property type="entry name" value="IF2_N"/>
    <property type="match status" value="1"/>
</dbReference>
<sequence length="962" mass="107947">MTDQKPKKLFKVASEFNVATQSIVDTLSDNGFDVANRPNSKITPEMYEVLDGVYGDDKAKSREHERAREEYESRRNQILSSRNESVSIDNFLEPIDEKEEAKEEKKEEKPKEEKKAESSKEPTLEPQEEPEVKEEKEEEPEAASEEVSDEEKEKEIEVKSSDQETEESDDEEEKVKPEEVKKEAPKKEEPEPESDEEDEEDEEEDYDEDDEEEEDEDDTEVEDIEDEEDDDDSDSEEEEDSDEDDEEEIIRGRSNKKLTGTKVVGKVEFSKEPRKKRKTRKRKKDRKDDETSDAKKQSKPPKEDKSSKKSKKSKKKGRRSKVDEEDVEKKMRETMQKMQSSGTVGSKRSKRRRQRKEEREEERAMQEEMEQLEEQILEVAEFITVSDLAEELEVKPTDVITTCMNLGMMVSINQRLDASTIELVAAEYDFDVEFVDAEEMIEEEIEVEEDKPEDLEPRAPIITVMGHVDHGKTSLLDYIRKAKVAAGEAGGITQHVGAYEVVTDDDKKITFLDTPGHEAFTAMRSRGAQATDIVILVVAADDAVMPQTIEAINHAKAAGVSIVVAINKMDKPEANPDKIKQQLSEHGVIVEEYGGTNQVALVSAETGDGIDDLLEKVLIEAELLELKANPNRLAQGIVLESRIDKGKGTVANILVQNGTLKVGDPFVAGPVFGRVRAMENEHGTRLQDAGPSTPVQLIGFDGTPQAGDRLIVPKDEKTAKEVANQRQQIRREQSLRRVKHMTLDDLSRRMALGEVSELNIIIKADVDGSIEALSGALQKLSTEEVSVNIIHTGSGAITESDVLLASASDGIIIGFQVRPTAGARKLAETESIDIRLFSVIYDAVDEVHDALEGMLSPEISEQMKAMVTVREVFKVSKVGTIAGCYVTEGKLNRNNPIRVIRDGVVIYDGEVDSLKRFKDDVKEVQAGYECGVSIKNFNDLKVGDEFESYEIVEEKRSLDDAR</sequence>
<feature type="compositionally biased region" description="Basic residues" evidence="13">
    <location>
        <begin position="308"/>
        <end position="319"/>
    </location>
</feature>
<dbReference type="Pfam" id="PF00009">
    <property type="entry name" value="GTP_EFTU"/>
    <property type="match status" value="1"/>
</dbReference>
<keyword evidence="5 10" id="KW-0396">Initiation factor</keyword>
<dbReference type="PROSITE" id="PS01176">
    <property type="entry name" value="IF2"/>
    <property type="match status" value="1"/>
</dbReference>
<protein>
    <recommendedName>
        <fullName evidence="3 10">Translation initiation factor IF-2</fullName>
    </recommendedName>
</protein>
<comment type="function">
    <text evidence="9 10 11">One of the essential components for the initiation of protein synthesis. Protects formylmethionyl-tRNA from spontaneous hydrolysis and promotes its binding to the 30S ribosomal subunits. Also involved in the hydrolysis of GTP during the formation of the 70S ribosomal complex.</text>
</comment>
<dbReference type="FunFam" id="2.40.30.10:FF:000054">
    <property type="entry name" value="Translation initiation factor IF-2"/>
    <property type="match status" value="1"/>
</dbReference>
<dbReference type="Pfam" id="PF22042">
    <property type="entry name" value="EF-G_D2"/>
    <property type="match status" value="1"/>
</dbReference>
<feature type="compositionally biased region" description="Basic residues" evidence="13">
    <location>
        <begin position="273"/>
        <end position="285"/>
    </location>
</feature>
<feature type="compositionally biased region" description="Basic and acidic residues" evidence="13">
    <location>
        <begin position="151"/>
        <end position="162"/>
    </location>
</feature>
<feature type="compositionally biased region" description="Basic and acidic residues" evidence="13">
    <location>
        <begin position="55"/>
        <end position="75"/>
    </location>
</feature>
<dbReference type="Proteomes" id="UP000233398">
    <property type="component" value="Unassembled WGS sequence"/>
</dbReference>
<keyword evidence="8 10" id="KW-0342">GTP-binding</keyword>
<feature type="compositionally biased region" description="Basic and acidic residues" evidence="13">
    <location>
        <begin position="355"/>
        <end position="365"/>
    </location>
</feature>
<dbReference type="PANTHER" id="PTHR43381">
    <property type="entry name" value="TRANSLATION INITIATION FACTOR IF-2-RELATED"/>
    <property type="match status" value="1"/>
</dbReference>
<feature type="domain" description="Tr-type G" evidence="14">
    <location>
        <begin position="457"/>
        <end position="627"/>
    </location>
</feature>
<dbReference type="InterPro" id="IPR000795">
    <property type="entry name" value="T_Tr_GTP-bd_dom"/>
</dbReference>
<dbReference type="CDD" id="cd01887">
    <property type="entry name" value="IF2_eIF5B"/>
    <property type="match status" value="1"/>
</dbReference>
<dbReference type="GO" id="GO:0003743">
    <property type="term" value="F:translation initiation factor activity"/>
    <property type="evidence" value="ECO:0007669"/>
    <property type="project" value="UniProtKB-UniRule"/>
</dbReference>
<dbReference type="RefSeq" id="WP_101071690.1">
    <property type="nucleotide sequence ID" value="NZ_PISP01000001.1"/>
</dbReference>